<proteinExistence type="predicted"/>
<dbReference type="RefSeq" id="WP_135120082.1">
    <property type="nucleotide sequence ID" value="NZ_SPQZ01000003.1"/>
</dbReference>
<feature type="chain" id="PRO_5039319113" evidence="2">
    <location>
        <begin position="21"/>
        <end position="232"/>
    </location>
</feature>
<dbReference type="Proteomes" id="UP000298127">
    <property type="component" value="Unassembled WGS sequence"/>
</dbReference>
<dbReference type="EMBL" id="SPQZ01000003">
    <property type="protein sequence ID" value="TFV98078.1"/>
    <property type="molecule type" value="Genomic_DNA"/>
</dbReference>
<dbReference type="PROSITE" id="PS51257">
    <property type="entry name" value="PROKAR_LIPOPROTEIN"/>
    <property type="match status" value="1"/>
</dbReference>
<comment type="caution">
    <text evidence="3">The sequence shown here is derived from an EMBL/GenBank/DDBJ whole genome shotgun (WGS) entry which is preliminary data.</text>
</comment>
<dbReference type="AlphaFoldDB" id="A0A4Y9R1K1"/>
<accession>A0A4Y9R1K1</accession>
<organism evidence="3 4">
    <name type="scientific">Orlajensenia leifsoniae</name>
    <dbReference type="NCBI Taxonomy" id="2561933"/>
    <lineage>
        <taxon>Bacteria</taxon>
        <taxon>Bacillati</taxon>
        <taxon>Actinomycetota</taxon>
        <taxon>Actinomycetes</taxon>
        <taxon>Micrococcales</taxon>
        <taxon>Microbacteriaceae</taxon>
        <taxon>Orlajensenia</taxon>
    </lineage>
</organism>
<evidence type="ECO:0000313" key="4">
    <source>
        <dbReference type="Proteomes" id="UP000298127"/>
    </source>
</evidence>
<reference evidence="3 4" key="1">
    <citation type="journal article" date="2018" name="J. Microbiol.">
        <title>Leifsonia flava sp. nov., a novel actinobacterium isolated from the rhizosphere of Aquilegia viridiflora.</title>
        <authorList>
            <person name="Cai Y."/>
            <person name="Tao W.Z."/>
            <person name="Ma Y.J."/>
            <person name="Cheng J."/>
            <person name="Zhang M.Y."/>
            <person name="Zhang Y.X."/>
        </authorList>
    </citation>
    <scope>NUCLEOTIDE SEQUENCE [LARGE SCALE GENOMIC DNA]</scope>
    <source>
        <strain evidence="3 4">SYP-B2174</strain>
    </source>
</reference>
<name>A0A4Y9R1K1_9MICO</name>
<evidence type="ECO:0000256" key="2">
    <source>
        <dbReference type="SAM" id="SignalP"/>
    </source>
</evidence>
<evidence type="ECO:0000313" key="3">
    <source>
        <dbReference type="EMBL" id="TFV98078.1"/>
    </source>
</evidence>
<feature type="region of interest" description="Disordered" evidence="1">
    <location>
        <begin position="30"/>
        <end position="50"/>
    </location>
</feature>
<gene>
    <name evidence="3" type="ORF">E4M00_08545</name>
</gene>
<evidence type="ECO:0000256" key="1">
    <source>
        <dbReference type="SAM" id="MobiDB-lite"/>
    </source>
</evidence>
<keyword evidence="2" id="KW-0732">Signal</keyword>
<feature type="signal peptide" evidence="2">
    <location>
        <begin position="1"/>
        <end position="20"/>
    </location>
</feature>
<keyword evidence="4" id="KW-1185">Reference proteome</keyword>
<feature type="compositionally biased region" description="Low complexity" evidence="1">
    <location>
        <begin position="34"/>
        <end position="46"/>
    </location>
</feature>
<protein>
    <submittedName>
        <fullName evidence="3">Uncharacterized protein</fullName>
    </submittedName>
</protein>
<sequence>MVPASVRLIIGALAAILAIAASGCSPEPAPRSQSADAALAPATSPAVDPHEEAVPVAGTLTASGCITFDESGSQTWSGTAGSAIGPLGDALQTLADAHQDQVAGVAYCSDYSGVAIFVASPDAALLAAIDGIAADNGDLAVEVQEVAAPLSELLPLVTVVMGSSALEGSVTGGGPDVYTGGLRIFVDDEHWPLDEDLRERVETVVRTAHGSDLPLRYEEAGEAGDLPAPAPR</sequence>